<dbReference type="EMBL" id="JAEKNR010000243">
    <property type="protein sequence ID" value="MBJ7601414.1"/>
    <property type="molecule type" value="Genomic_DNA"/>
</dbReference>
<dbReference type="Gene3D" id="2.40.50.230">
    <property type="entry name" value="Gp5 N-terminal domain"/>
    <property type="match status" value="1"/>
</dbReference>
<dbReference type="InterPro" id="IPR037026">
    <property type="entry name" value="Vgr_OB-fold_dom_sf"/>
</dbReference>
<feature type="domain" description="Gp5/Type VI secretion system Vgr protein OB-fold" evidence="1">
    <location>
        <begin position="34"/>
        <end position="107"/>
    </location>
</feature>
<organism evidence="2 3">
    <name type="scientific">Candidatus Nephthysia bennettiae</name>
    <dbReference type="NCBI Taxonomy" id="3127016"/>
    <lineage>
        <taxon>Bacteria</taxon>
        <taxon>Bacillati</taxon>
        <taxon>Candidatus Dormiibacterota</taxon>
        <taxon>Candidatus Dormibacteria</taxon>
        <taxon>Candidatus Dormibacterales</taxon>
        <taxon>Candidatus Dormibacteraceae</taxon>
        <taxon>Candidatus Nephthysia</taxon>
    </lineage>
</organism>
<dbReference type="AlphaFoldDB" id="A0A934NBZ2"/>
<evidence type="ECO:0000313" key="3">
    <source>
        <dbReference type="Proteomes" id="UP000612893"/>
    </source>
</evidence>
<evidence type="ECO:0000259" key="1">
    <source>
        <dbReference type="Pfam" id="PF04717"/>
    </source>
</evidence>
<dbReference type="RefSeq" id="WP_338205641.1">
    <property type="nucleotide sequence ID" value="NZ_JAEKNR010000243.1"/>
</dbReference>
<reference evidence="2" key="1">
    <citation type="submission" date="2020-10" db="EMBL/GenBank/DDBJ databases">
        <title>Ca. Dormibacterota MAGs.</title>
        <authorList>
            <person name="Montgomery K."/>
        </authorList>
    </citation>
    <scope>NUCLEOTIDE SEQUENCE [LARGE SCALE GENOMIC DNA]</scope>
    <source>
        <strain evidence="2">SC8812_S17_10</strain>
    </source>
</reference>
<evidence type="ECO:0000313" key="2">
    <source>
        <dbReference type="EMBL" id="MBJ7601414.1"/>
    </source>
</evidence>
<comment type="caution">
    <text evidence="2">The sequence shown here is derived from an EMBL/GenBank/DDBJ whole genome shotgun (WGS) entry which is preliminary data.</text>
</comment>
<dbReference type="SUPFAM" id="SSF69255">
    <property type="entry name" value="gp5 N-terminal domain-like"/>
    <property type="match status" value="1"/>
</dbReference>
<gene>
    <name evidence="2" type="ORF">JF922_25490</name>
</gene>
<dbReference type="InterPro" id="IPR006531">
    <property type="entry name" value="Gp5/Vgr_OB"/>
</dbReference>
<protein>
    <submittedName>
        <fullName evidence="2">Phage tail protein</fullName>
    </submittedName>
</protein>
<dbReference type="Proteomes" id="UP000612893">
    <property type="component" value="Unassembled WGS sequence"/>
</dbReference>
<dbReference type="Pfam" id="PF04717">
    <property type="entry name" value="Phage_base_V"/>
    <property type="match status" value="1"/>
</dbReference>
<name>A0A934NBZ2_9BACT</name>
<sequence length="236" mass="25419">MSQELDLRGLLEGRVKTLENEVEGTRQRVYGVTLGTVTSLLDPKGLGRVKVKFPWLSSQVDSAWARIATAWAGGSRGTYLLPEVDDEVLVAFSHGDLKHPYIIGFLWNDTNRPPEFSPLLERRELKSKSGHRVIFDDFTGLQGLTLESQGGHKIKLDDTIGGMQISVTDSSHNLSLVIDSTQGTISITSKVGRIELNAAAGQISLNATSVDVHATGALSLKGDGAVTINGATVRIN</sequence>
<keyword evidence="3" id="KW-1185">Reference proteome</keyword>
<proteinExistence type="predicted"/>
<accession>A0A934NBZ2</accession>